<dbReference type="InterPro" id="IPR052340">
    <property type="entry name" value="RNase_Y/CdgJ"/>
</dbReference>
<dbReference type="Gene3D" id="1.10.3210.10">
    <property type="entry name" value="Hypothetical protein af1432"/>
    <property type="match status" value="1"/>
</dbReference>
<dbReference type="RefSeq" id="WP_132527566.1">
    <property type="nucleotide sequence ID" value="NZ_SMFV01000006.1"/>
</dbReference>
<gene>
    <name evidence="2" type="ORF">CLV27_1601</name>
</gene>
<protein>
    <submittedName>
        <fullName evidence="2">EAL and modified HD-GYP domain-containing signal transduction protein</fullName>
    </submittedName>
</protein>
<dbReference type="PANTHER" id="PTHR33525:SF4">
    <property type="entry name" value="CYCLIC DI-GMP PHOSPHODIESTERASE CDGJ"/>
    <property type="match status" value="1"/>
</dbReference>
<dbReference type="OrthoDB" id="9784953at2"/>
<sequence>MSELEKQELNRQVLIRLIKAIIDQEELKVISQIISMDPHLLARVLKYVNSPYFGLRREITSVEHAVAYLGYKKLKEFAFILLTTSVLQNKPREEVKKVLQFAYLMKFLARKLYPKYEDEAFMVGLFEPIREELGDELKEILIKAGVSDIVIEGLYNQRSALGKLKSIVAKLLPLCKKFIEGEIEEIPVKTPENLKSAVVKSCIDSENVTNQILELL</sequence>
<dbReference type="Proteomes" id="UP000295777">
    <property type="component" value="Unassembled WGS sequence"/>
</dbReference>
<dbReference type="InterPro" id="IPR013976">
    <property type="entry name" value="HDOD"/>
</dbReference>
<dbReference type="Pfam" id="PF08668">
    <property type="entry name" value="HDOD"/>
    <property type="match status" value="1"/>
</dbReference>
<feature type="domain" description="HDOD" evidence="1">
    <location>
        <begin position="7"/>
        <end position="194"/>
    </location>
</feature>
<evidence type="ECO:0000313" key="3">
    <source>
        <dbReference type="Proteomes" id="UP000295777"/>
    </source>
</evidence>
<evidence type="ECO:0000313" key="2">
    <source>
        <dbReference type="EMBL" id="TCK02887.1"/>
    </source>
</evidence>
<dbReference type="PANTHER" id="PTHR33525">
    <property type="match status" value="1"/>
</dbReference>
<dbReference type="SUPFAM" id="SSF109604">
    <property type="entry name" value="HD-domain/PDEase-like"/>
    <property type="match status" value="1"/>
</dbReference>
<keyword evidence="3" id="KW-1185">Reference proteome</keyword>
<proteinExistence type="predicted"/>
<name>A0A4R1G4K0_9BACT</name>
<evidence type="ECO:0000259" key="1">
    <source>
        <dbReference type="PROSITE" id="PS51833"/>
    </source>
</evidence>
<accession>A0A4R1G4K0</accession>
<comment type="caution">
    <text evidence="2">The sequence shown here is derived from an EMBL/GenBank/DDBJ whole genome shotgun (WGS) entry which is preliminary data.</text>
</comment>
<dbReference type="AlphaFoldDB" id="A0A4R1G4K0"/>
<dbReference type="PROSITE" id="PS51833">
    <property type="entry name" value="HDOD"/>
    <property type="match status" value="1"/>
</dbReference>
<organism evidence="2 3">
    <name type="scientific">Phorcysia thermohydrogeniphila</name>
    <dbReference type="NCBI Taxonomy" id="936138"/>
    <lineage>
        <taxon>Bacteria</taxon>
        <taxon>Pseudomonadati</taxon>
        <taxon>Aquificota</taxon>
        <taxon>Aquificia</taxon>
        <taxon>Desulfurobacteriales</taxon>
        <taxon>Desulfurobacteriaceae</taxon>
        <taxon>Phorcysia</taxon>
    </lineage>
</organism>
<dbReference type="EMBL" id="SMFV01000006">
    <property type="protein sequence ID" value="TCK02887.1"/>
    <property type="molecule type" value="Genomic_DNA"/>
</dbReference>
<reference evidence="2 3" key="1">
    <citation type="submission" date="2019-03" db="EMBL/GenBank/DDBJ databases">
        <title>Genomic Encyclopedia of Archaeal and Bacterial Type Strains, Phase II (KMG-II): from individual species to whole genera.</title>
        <authorList>
            <person name="Goeker M."/>
        </authorList>
    </citation>
    <scope>NUCLEOTIDE SEQUENCE [LARGE SCALE GENOMIC DNA]</scope>
    <source>
        <strain evidence="2 3">DSM 24425</strain>
    </source>
</reference>